<dbReference type="AlphaFoldDB" id="A0A2V1HTY9"/>
<name>A0A2V1HTY9_9MICO</name>
<dbReference type="OrthoDB" id="4988283at2"/>
<comment type="caution">
    <text evidence="1">The sequence shown here is derived from an EMBL/GenBank/DDBJ whole genome shotgun (WGS) entry which is preliminary data.</text>
</comment>
<organism evidence="1 2">
    <name type="scientific">Amnibacterium flavum</name>
    <dbReference type="NCBI Taxonomy" id="2173173"/>
    <lineage>
        <taxon>Bacteria</taxon>
        <taxon>Bacillati</taxon>
        <taxon>Actinomycetota</taxon>
        <taxon>Actinomycetes</taxon>
        <taxon>Micrococcales</taxon>
        <taxon>Microbacteriaceae</taxon>
        <taxon>Amnibacterium</taxon>
    </lineage>
</organism>
<keyword evidence="2" id="KW-1185">Reference proteome</keyword>
<gene>
    <name evidence="1" type="ORF">DDQ50_01060</name>
</gene>
<dbReference type="EMBL" id="QEOP01000001">
    <property type="protein sequence ID" value="PVZ95152.1"/>
    <property type="molecule type" value="Genomic_DNA"/>
</dbReference>
<reference evidence="1 2" key="1">
    <citation type="submission" date="2018-05" db="EMBL/GenBank/DDBJ databases">
        <title>Amnibacterium sp. M8JJ-5, whole genome shotgun sequence.</title>
        <authorList>
            <person name="Tuo L."/>
        </authorList>
    </citation>
    <scope>NUCLEOTIDE SEQUENCE [LARGE SCALE GENOMIC DNA]</scope>
    <source>
        <strain evidence="1 2">M8JJ-5</strain>
    </source>
</reference>
<dbReference type="Proteomes" id="UP000244893">
    <property type="component" value="Unassembled WGS sequence"/>
</dbReference>
<proteinExistence type="predicted"/>
<dbReference type="RefSeq" id="WP_116754890.1">
    <property type="nucleotide sequence ID" value="NZ_JBHUEX010000001.1"/>
</dbReference>
<protein>
    <submittedName>
        <fullName evidence="1">Uncharacterized protein</fullName>
    </submittedName>
</protein>
<sequence length="193" mass="21463">MSILRPYRLERELDSAFYHWLAWLPQWTPATTRRRGNICAQCPRFVDALGLDEIPHGPLHGLFGAVETLLAQQFDREVSAQFPALRARGEWVVGVEAGVVRVFTSQGESLDTVLERAEHGGHGLLQPVPTWVNPEEAADARIALIRSYWSLFEAAVARLGVHKSLILRAIDAHVEPKVRRLADELVAEVCGAA</sequence>
<accession>A0A2V1HTY9</accession>
<evidence type="ECO:0000313" key="1">
    <source>
        <dbReference type="EMBL" id="PVZ95152.1"/>
    </source>
</evidence>
<evidence type="ECO:0000313" key="2">
    <source>
        <dbReference type="Proteomes" id="UP000244893"/>
    </source>
</evidence>